<name>A0A9Q1GJF4_9CARY</name>
<evidence type="ECO:0000313" key="3">
    <source>
        <dbReference type="EMBL" id="KAJ8420311.1"/>
    </source>
</evidence>
<dbReference type="GO" id="GO:0005744">
    <property type="term" value="C:TIM23 mitochondrial import inner membrane translocase complex"/>
    <property type="evidence" value="ECO:0007669"/>
    <property type="project" value="UniProtKB-UniRule"/>
</dbReference>
<dbReference type="InterPro" id="IPR036412">
    <property type="entry name" value="HAD-like_sf"/>
</dbReference>
<dbReference type="Gene3D" id="3.40.50.1000">
    <property type="entry name" value="HAD superfamily/HAD-like"/>
    <property type="match status" value="1"/>
</dbReference>
<evidence type="ECO:0000259" key="2">
    <source>
        <dbReference type="PROSITE" id="PS50969"/>
    </source>
</evidence>
<dbReference type="InterPro" id="IPR023214">
    <property type="entry name" value="HAD_sf"/>
</dbReference>
<evidence type="ECO:0000313" key="4">
    <source>
        <dbReference type="EMBL" id="KAJ8421690.1"/>
    </source>
</evidence>
<organism evidence="4 5">
    <name type="scientific">Carnegiea gigantea</name>
    <dbReference type="NCBI Taxonomy" id="171969"/>
    <lineage>
        <taxon>Eukaryota</taxon>
        <taxon>Viridiplantae</taxon>
        <taxon>Streptophyta</taxon>
        <taxon>Embryophyta</taxon>
        <taxon>Tracheophyta</taxon>
        <taxon>Spermatophyta</taxon>
        <taxon>Magnoliopsida</taxon>
        <taxon>eudicotyledons</taxon>
        <taxon>Gunneridae</taxon>
        <taxon>Pentapetalae</taxon>
        <taxon>Caryophyllales</taxon>
        <taxon>Cactineae</taxon>
        <taxon>Cactaceae</taxon>
        <taxon>Cactoideae</taxon>
        <taxon>Echinocereeae</taxon>
        <taxon>Carnegiea</taxon>
    </lineage>
</organism>
<evidence type="ECO:0000256" key="1">
    <source>
        <dbReference type="RuleBase" id="RU365079"/>
    </source>
</evidence>
<comment type="caution">
    <text evidence="4">The sequence shown here is derived from an EMBL/GenBank/DDBJ whole genome shotgun (WGS) entry which is preliminary data.</text>
</comment>
<keyword evidence="1" id="KW-0653">Protein transport</keyword>
<keyword evidence="1" id="KW-0813">Transport</keyword>
<comment type="subunit">
    <text evidence="1">Component of the TIM23 complex.</text>
</comment>
<feature type="domain" description="FCP1 homology" evidence="2">
    <location>
        <begin position="222"/>
        <end position="400"/>
    </location>
</feature>
<comment type="similarity">
    <text evidence="1">Belongs to the TIM50 family.</text>
</comment>
<dbReference type="PANTHER" id="PTHR12210">
    <property type="entry name" value="DULLARD PROTEIN PHOSPHATASE"/>
    <property type="match status" value="1"/>
</dbReference>
<dbReference type="Proteomes" id="UP001153076">
    <property type="component" value="Unassembled WGS sequence"/>
</dbReference>
<comment type="subcellular location">
    <subcellularLocation>
        <location evidence="1">Mitochondrion inner membrane</location>
        <topology evidence="1">Single-pass membrane protein</topology>
    </subcellularLocation>
</comment>
<dbReference type="EMBL" id="JAKOGI010003587">
    <property type="protein sequence ID" value="KAJ8420311.1"/>
    <property type="molecule type" value="Genomic_DNA"/>
</dbReference>
<dbReference type="PROSITE" id="PS50969">
    <property type="entry name" value="FCP1"/>
    <property type="match status" value="1"/>
</dbReference>
<sequence>MGSLQKKEMDLSCKMTEERYTLQAHSCQRLKLAEGGCACSTKKKSDRSTLSHAENKSNQSIGTLRGYRPSIGGNVKLSQSFNPEQCMKSYSTDIKLGPKGPFYACEDDFLALGAPLDLCMSKSSAKILDGKCVDANSVHLEYDKMGTSKSKTSAPSRDASQLVDGCVAYNNKKEQFLPESVSEQELPLSNLSLNGSISLADISGKNILLNLIHCFPQKVPNFCSRKKLLILDINGILADIVSPPPRGYKADTKIAGRAVFARPFCFDFLSFCLERFNVAIWSSRSRKIIDRLINYLMGDMKHKLIFCWDLSHCTKSNFKTLENKHKDLVFKELRKVWESHGPDYPWEKGYFNESNTLLLDDSPYKALLNPPHTAVFPYSYDFKDRADIALVSSDSGLAVYDVEYQCLKNIAVSSIGFAIGPRGNVRAYLEELAVADNVQKHIEQHPFGQSAITERSLSWRFYEKVLKGHSPVPARG</sequence>
<dbReference type="SMART" id="SM00577">
    <property type="entry name" value="CPDc"/>
    <property type="match status" value="1"/>
</dbReference>
<keyword evidence="1" id="KW-0809">Transit peptide</keyword>
<proteinExistence type="inferred from homology"/>
<keyword evidence="1" id="KW-0811">Translocation</keyword>
<dbReference type="SUPFAM" id="SSF56784">
    <property type="entry name" value="HAD-like"/>
    <property type="match status" value="1"/>
</dbReference>
<dbReference type="EMBL" id="JAKOGI010002593">
    <property type="protein sequence ID" value="KAJ8421690.1"/>
    <property type="molecule type" value="Genomic_DNA"/>
</dbReference>
<dbReference type="OrthoDB" id="1711508at2759"/>
<dbReference type="Pfam" id="PF03031">
    <property type="entry name" value="NIF"/>
    <property type="match status" value="1"/>
</dbReference>
<protein>
    <recommendedName>
        <fullName evidence="1">Mitochondrial import inner membrane translocase subunit TIM50</fullName>
    </recommendedName>
</protein>
<dbReference type="AlphaFoldDB" id="A0A9Q1GJF4"/>
<keyword evidence="1" id="KW-0496">Mitochondrion</keyword>
<dbReference type="InterPro" id="IPR004274">
    <property type="entry name" value="FCP1_dom"/>
</dbReference>
<evidence type="ECO:0000313" key="5">
    <source>
        <dbReference type="Proteomes" id="UP001153076"/>
    </source>
</evidence>
<keyword evidence="5" id="KW-1185">Reference proteome</keyword>
<reference evidence="4" key="1">
    <citation type="submission" date="2022-04" db="EMBL/GenBank/DDBJ databases">
        <title>Carnegiea gigantea Genome sequencing and assembly v2.</title>
        <authorList>
            <person name="Copetti D."/>
            <person name="Sanderson M.J."/>
            <person name="Burquez A."/>
            <person name="Wojciechowski M.F."/>
        </authorList>
    </citation>
    <scope>NUCLEOTIDE SEQUENCE</scope>
    <source>
        <strain evidence="4">SGP5-SGP5p</strain>
        <tissue evidence="4">Aerial part</tissue>
    </source>
</reference>
<dbReference type="GO" id="GO:0015031">
    <property type="term" value="P:protein transport"/>
    <property type="evidence" value="ECO:0007669"/>
    <property type="project" value="UniProtKB-KW"/>
</dbReference>
<accession>A0A9Q1GJF4</accession>
<dbReference type="InterPro" id="IPR050365">
    <property type="entry name" value="TIM50"/>
</dbReference>
<comment type="function">
    <text evidence="1">Essential component of the TIM23 complex, a complex that mediates the translocation of transit peptide-containing proteins across the mitochondrial inner membrane.</text>
</comment>
<gene>
    <name evidence="3" type="ORF">Cgig2_024262</name>
    <name evidence="4" type="ORF">Cgig2_033973</name>
</gene>